<dbReference type="EMBL" id="MFLK01000007">
    <property type="protein sequence ID" value="OGG66414.1"/>
    <property type="molecule type" value="Genomic_DNA"/>
</dbReference>
<dbReference type="Pfam" id="PF14681">
    <property type="entry name" value="UPRTase"/>
    <property type="match status" value="1"/>
</dbReference>
<keyword evidence="5" id="KW-0021">Allosteric enzyme</keyword>
<keyword evidence="6" id="KW-0328">Glycosyltransferase</keyword>
<comment type="pathway">
    <text evidence="2">Pyrimidine metabolism; UMP biosynthesis via salvage pathway; UMP from uracil: step 1/1.</text>
</comment>
<name>A0A1F6DY91_9BACT</name>
<evidence type="ECO:0000256" key="4">
    <source>
        <dbReference type="ARBA" id="ARBA00011894"/>
    </source>
</evidence>
<keyword evidence="9" id="KW-0342">GTP-binding</keyword>
<protein>
    <recommendedName>
        <fullName evidence="4">uracil phosphoribosyltransferase</fullName>
        <ecNumber evidence="4">2.4.2.9</ecNumber>
    </recommendedName>
</protein>
<evidence type="ECO:0000256" key="7">
    <source>
        <dbReference type="ARBA" id="ARBA00022679"/>
    </source>
</evidence>
<dbReference type="GO" id="GO:0005525">
    <property type="term" value="F:GTP binding"/>
    <property type="evidence" value="ECO:0007669"/>
    <property type="project" value="UniProtKB-KW"/>
</dbReference>
<reference evidence="11 12" key="1">
    <citation type="journal article" date="2016" name="Nat. Commun.">
        <title>Thousands of microbial genomes shed light on interconnected biogeochemical processes in an aquifer system.</title>
        <authorList>
            <person name="Anantharaman K."/>
            <person name="Brown C.T."/>
            <person name="Hug L.A."/>
            <person name="Sharon I."/>
            <person name="Castelle C.J."/>
            <person name="Probst A.J."/>
            <person name="Thomas B.C."/>
            <person name="Singh A."/>
            <person name="Wilkins M.J."/>
            <person name="Karaoz U."/>
            <person name="Brodie E.L."/>
            <person name="Williams K.H."/>
            <person name="Hubbard S.S."/>
            <person name="Banfield J.F."/>
        </authorList>
    </citation>
    <scope>NUCLEOTIDE SEQUENCE [LARGE SCALE GENOMIC DNA]</scope>
</reference>
<proteinExistence type="inferred from homology"/>
<keyword evidence="7" id="KW-0808">Transferase</keyword>
<gene>
    <name evidence="11" type="ORF">A3D71_02485</name>
</gene>
<evidence type="ECO:0000256" key="8">
    <source>
        <dbReference type="ARBA" id="ARBA00022741"/>
    </source>
</evidence>
<keyword evidence="8" id="KW-0547">Nucleotide-binding</keyword>
<evidence type="ECO:0000256" key="5">
    <source>
        <dbReference type="ARBA" id="ARBA00022533"/>
    </source>
</evidence>
<dbReference type="Gene3D" id="3.40.50.2020">
    <property type="match status" value="1"/>
</dbReference>
<dbReference type="InterPro" id="IPR029057">
    <property type="entry name" value="PRTase-like"/>
</dbReference>
<evidence type="ECO:0000313" key="11">
    <source>
        <dbReference type="EMBL" id="OGG66414.1"/>
    </source>
</evidence>
<evidence type="ECO:0000259" key="10">
    <source>
        <dbReference type="Pfam" id="PF14681"/>
    </source>
</evidence>
<evidence type="ECO:0000256" key="6">
    <source>
        <dbReference type="ARBA" id="ARBA00022676"/>
    </source>
</evidence>
<dbReference type="STRING" id="1798497.A3D71_02485"/>
<dbReference type="GO" id="GO:0004845">
    <property type="term" value="F:uracil phosphoribosyltransferase activity"/>
    <property type="evidence" value="ECO:0007669"/>
    <property type="project" value="UniProtKB-EC"/>
</dbReference>
<evidence type="ECO:0000256" key="1">
    <source>
        <dbReference type="ARBA" id="ARBA00001946"/>
    </source>
</evidence>
<dbReference type="PANTHER" id="PTHR32315:SF4">
    <property type="entry name" value="URACIL PHOSPHORIBOSYLTRANSFERASE, CHLOROPLASTIC"/>
    <property type="match status" value="1"/>
</dbReference>
<evidence type="ECO:0000313" key="12">
    <source>
        <dbReference type="Proteomes" id="UP000177652"/>
    </source>
</evidence>
<evidence type="ECO:0000256" key="2">
    <source>
        <dbReference type="ARBA" id="ARBA00005180"/>
    </source>
</evidence>
<dbReference type="InterPro" id="IPR050054">
    <property type="entry name" value="UPRTase/APRTase"/>
</dbReference>
<organism evidence="11 12">
    <name type="scientific">Candidatus Kaiserbacteria bacterium RIFCSPHIGHO2_02_FULL_55_20</name>
    <dbReference type="NCBI Taxonomy" id="1798497"/>
    <lineage>
        <taxon>Bacteria</taxon>
        <taxon>Candidatus Kaiseribacteriota</taxon>
    </lineage>
</organism>
<sequence length="197" mass="21781">MISKDAHTPLEVLRDRKAETADFRKAAREVCTGLMQDLKVLLQQHEADPKRTTFVIILRSAIALLDPALREFPHAPVGVLGMKRDERTLVPYSYYENLPLLREQDAVVILDPMLATGGSTEAAVLRLLQRGADPEKIYFVGVIAATPGLKRLVAHIPRKNIILAAVDKKLDAHGMIVPGLGDFGDRYFGYDDGTLVI</sequence>
<dbReference type="EC" id="2.4.2.9" evidence="4"/>
<dbReference type="Proteomes" id="UP000177652">
    <property type="component" value="Unassembled WGS sequence"/>
</dbReference>
<dbReference type="AlphaFoldDB" id="A0A1F6DY91"/>
<comment type="caution">
    <text evidence="11">The sequence shown here is derived from an EMBL/GenBank/DDBJ whole genome shotgun (WGS) entry which is preliminary data.</text>
</comment>
<accession>A0A1F6DY91</accession>
<comment type="similarity">
    <text evidence="3">Belongs to the UPRTase family.</text>
</comment>
<evidence type="ECO:0000256" key="3">
    <source>
        <dbReference type="ARBA" id="ARBA00009516"/>
    </source>
</evidence>
<feature type="domain" description="Phosphoribosyltransferase" evidence="10">
    <location>
        <begin position="44"/>
        <end position="189"/>
    </location>
</feature>
<dbReference type="PANTHER" id="PTHR32315">
    <property type="entry name" value="ADENINE PHOSPHORIBOSYLTRANSFERASE"/>
    <property type="match status" value="1"/>
</dbReference>
<evidence type="ECO:0000256" key="9">
    <source>
        <dbReference type="ARBA" id="ARBA00023134"/>
    </source>
</evidence>
<dbReference type="NCBIfam" id="NF001097">
    <property type="entry name" value="PRK00129.1"/>
    <property type="match status" value="1"/>
</dbReference>
<dbReference type="SUPFAM" id="SSF53271">
    <property type="entry name" value="PRTase-like"/>
    <property type="match status" value="1"/>
</dbReference>
<dbReference type="InterPro" id="IPR000836">
    <property type="entry name" value="PRTase_dom"/>
</dbReference>
<dbReference type="CDD" id="cd06223">
    <property type="entry name" value="PRTases_typeI"/>
    <property type="match status" value="1"/>
</dbReference>
<comment type="cofactor">
    <cofactor evidence="1">
        <name>Mg(2+)</name>
        <dbReference type="ChEBI" id="CHEBI:18420"/>
    </cofactor>
</comment>